<reference evidence="3" key="1">
    <citation type="submission" date="2022-08" db="EMBL/GenBank/DDBJ databases">
        <authorList>
            <person name="Tistechok S."/>
            <person name="Samborskyy M."/>
            <person name="Roman I."/>
        </authorList>
    </citation>
    <scope>NUCLEOTIDE SEQUENCE</scope>
    <source>
        <strain evidence="3">DSM 103496</strain>
    </source>
</reference>
<feature type="compositionally biased region" description="Basic and acidic residues" evidence="2">
    <location>
        <begin position="8"/>
        <end position="28"/>
    </location>
</feature>
<evidence type="ECO:0000256" key="1">
    <source>
        <dbReference type="SAM" id="Coils"/>
    </source>
</evidence>
<feature type="region of interest" description="Disordered" evidence="2">
    <location>
        <begin position="1"/>
        <end position="43"/>
    </location>
</feature>
<evidence type="ECO:0000313" key="3">
    <source>
        <dbReference type="EMBL" id="MCS7477293.1"/>
    </source>
</evidence>
<evidence type="ECO:0000256" key="2">
    <source>
        <dbReference type="SAM" id="MobiDB-lite"/>
    </source>
</evidence>
<organism evidence="3 4">
    <name type="scientific">Umezawaea endophytica</name>
    <dbReference type="NCBI Taxonomy" id="1654476"/>
    <lineage>
        <taxon>Bacteria</taxon>
        <taxon>Bacillati</taxon>
        <taxon>Actinomycetota</taxon>
        <taxon>Actinomycetes</taxon>
        <taxon>Pseudonocardiales</taxon>
        <taxon>Pseudonocardiaceae</taxon>
        <taxon>Umezawaea</taxon>
    </lineage>
</organism>
<name>A0A9X2VLB4_9PSEU</name>
<dbReference type="EMBL" id="JANYMP010000004">
    <property type="protein sequence ID" value="MCS7477293.1"/>
    <property type="molecule type" value="Genomic_DNA"/>
</dbReference>
<protein>
    <submittedName>
        <fullName evidence="3">Uncharacterized protein</fullName>
    </submittedName>
</protein>
<keyword evidence="4" id="KW-1185">Reference proteome</keyword>
<dbReference type="RefSeq" id="WP_259622802.1">
    <property type="nucleotide sequence ID" value="NZ_JANYMP010000004.1"/>
</dbReference>
<accession>A0A9X2VLB4</accession>
<comment type="caution">
    <text evidence="3">The sequence shown here is derived from an EMBL/GenBank/DDBJ whole genome shotgun (WGS) entry which is preliminary data.</text>
</comment>
<dbReference type="AlphaFoldDB" id="A0A9X2VLB4"/>
<sequence length="281" mass="31806">MRGFLKGRNKDERRRGPEPERRHVEHPEPPPVEPAVVDPVPAREPAELEELLVMADVELAEKQEQLDELDRRYQEAVEDQCRLEEENNRLRGRLTTVYRGLVPEDPTEADDLPTTADSPSHAAELARLHLADHLSLPLEACVQLDRIDNVPESRTWGENAWRGFLALHAYGEALAAEKNPGNFRAWCENSHHRYVWPSNAKKLAMSESKSVGRSGRMSAKRMFPVDRAYDPSGTVYMGTHLKIGVGRGTLLPRVYFVADRETAKVYVGYFGPHKNVPNTLT</sequence>
<evidence type="ECO:0000313" key="4">
    <source>
        <dbReference type="Proteomes" id="UP001141259"/>
    </source>
</evidence>
<feature type="coiled-coil region" evidence="1">
    <location>
        <begin position="52"/>
        <end position="79"/>
    </location>
</feature>
<gene>
    <name evidence="3" type="ORF">NZH93_10560</name>
</gene>
<dbReference type="Proteomes" id="UP001141259">
    <property type="component" value="Unassembled WGS sequence"/>
</dbReference>
<keyword evidence="1" id="KW-0175">Coiled coil</keyword>
<proteinExistence type="predicted"/>